<dbReference type="PANTHER" id="PTHR30146">
    <property type="entry name" value="LACI-RELATED TRANSCRIPTIONAL REPRESSOR"/>
    <property type="match status" value="1"/>
</dbReference>
<dbReference type="SUPFAM" id="SSF53822">
    <property type="entry name" value="Periplasmic binding protein-like I"/>
    <property type="match status" value="1"/>
</dbReference>
<dbReference type="Proteomes" id="UP000054851">
    <property type="component" value="Unassembled WGS sequence"/>
</dbReference>
<comment type="caution">
    <text evidence="5">The sequence shown here is derived from an EMBL/GenBank/DDBJ whole genome shotgun (WGS) entry which is preliminary data.</text>
</comment>
<dbReference type="PANTHER" id="PTHR30146:SF109">
    <property type="entry name" value="HTH-TYPE TRANSCRIPTIONAL REGULATOR GALS"/>
    <property type="match status" value="1"/>
</dbReference>
<dbReference type="STRING" id="1777140.AWB79_06505"/>
<dbReference type="Gene3D" id="3.40.50.2300">
    <property type="match status" value="2"/>
</dbReference>
<keyword evidence="2" id="KW-0238">DNA-binding</keyword>
<feature type="domain" description="HTH lacI-type" evidence="4">
    <location>
        <begin position="23"/>
        <end position="77"/>
    </location>
</feature>
<evidence type="ECO:0000256" key="3">
    <source>
        <dbReference type="ARBA" id="ARBA00023163"/>
    </source>
</evidence>
<dbReference type="CDD" id="cd06267">
    <property type="entry name" value="PBP1_LacI_sugar_binding-like"/>
    <property type="match status" value="1"/>
</dbReference>
<dbReference type="Pfam" id="PF00356">
    <property type="entry name" value="LacI"/>
    <property type="match status" value="1"/>
</dbReference>
<proteinExistence type="predicted"/>
<keyword evidence="1" id="KW-0805">Transcription regulation</keyword>
<protein>
    <submittedName>
        <fullName evidence="5">LacI family transcription regulator</fullName>
    </submittedName>
</protein>
<dbReference type="InterPro" id="IPR010982">
    <property type="entry name" value="Lambda_DNA-bd_dom_sf"/>
</dbReference>
<dbReference type="PROSITE" id="PS00356">
    <property type="entry name" value="HTH_LACI_1"/>
    <property type="match status" value="1"/>
</dbReference>
<dbReference type="InterPro" id="IPR028082">
    <property type="entry name" value="Peripla_BP_I"/>
</dbReference>
<evidence type="ECO:0000313" key="6">
    <source>
        <dbReference type="Proteomes" id="UP000054851"/>
    </source>
</evidence>
<keyword evidence="6" id="KW-1185">Reference proteome</keyword>
<gene>
    <name evidence="5" type="ORF">AWB79_06505</name>
</gene>
<dbReference type="AlphaFoldDB" id="A0A158D887"/>
<evidence type="ECO:0000256" key="2">
    <source>
        <dbReference type="ARBA" id="ARBA00023125"/>
    </source>
</evidence>
<dbReference type="GO" id="GO:0003700">
    <property type="term" value="F:DNA-binding transcription factor activity"/>
    <property type="evidence" value="ECO:0007669"/>
    <property type="project" value="TreeGrafter"/>
</dbReference>
<dbReference type="Gene3D" id="1.10.260.40">
    <property type="entry name" value="lambda repressor-like DNA-binding domains"/>
    <property type="match status" value="1"/>
</dbReference>
<dbReference type="InterPro" id="IPR046335">
    <property type="entry name" value="LacI/GalR-like_sensor"/>
</dbReference>
<dbReference type="Pfam" id="PF13377">
    <property type="entry name" value="Peripla_BP_3"/>
    <property type="match status" value="1"/>
</dbReference>
<evidence type="ECO:0000259" key="4">
    <source>
        <dbReference type="PROSITE" id="PS50932"/>
    </source>
</evidence>
<accession>A0A158D887</accession>
<dbReference type="GO" id="GO:0000976">
    <property type="term" value="F:transcription cis-regulatory region binding"/>
    <property type="evidence" value="ECO:0007669"/>
    <property type="project" value="TreeGrafter"/>
</dbReference>
<dbReference type="SMART" id="SM00354">
    <property type="entry name" value="HTH_LACI"/>
    <property type="match status" value="1"/>
</dbReference>
<dbReference type="InterPro" id="IPR000843">
    <property type="entry name" value="HTH_LacI"/>
</dbReference>
<dbReference type="EMBL" id="FCOA02000035">
    <property type="protein sequence ID" value="SAK89997.1"/>
    <property type="molecule type" value="Genomic_DNA"/>
</dbReference>
<sequence length="346" mass="37959">MHSRGTTAHVHPIKRFHMKKPSATIRDVAALSGVSVATVSKYINGTKRFTEPVEAKLKAAIEELGYQSNPLARSMVTKQTRTIGLTILDISNPHFTNVVKGANRVALKHNYTLLLVDVDENQARERPLVEALARRVDGLILSSRLPEEESQWLLDLDKPVVLLRRSDKLPIPSVGIDNRLATFMLTRHLLDLGHRNFAYLGFGQARINDERIAGVRDCLAEAGLELDVHDAHAPTTRAGEHACSRVMLGPRRPQAVICYNDLIALGFIKAATALGINVPRDVAVTGIDNVPYGEISAPSLTSVDTQSETMGEIAMQKLIDALSGKEEIEHVTIEPCLIVRESTHTA</sequence>
<reference evidence="5" key="1">
    <citation type="submission" date="2016-01" db="EMBL/GenBank/DDBJ databases">
        <authorList>
            <person name="Peeters C."/>
        </authorList>
    </citation>
    <scope>NUCLEOTIDE SEQUENCE</scope>
    <source>
        <strain evidence="5">LMG 29322</strain>
    </source>
</reference>
<dbReference type="PROSITE" id="PS50932">
    <property type="entry name" value="HTH_LACI_2"/>
    <property type="match status" value="1"/>
</dbReference>
<name>A0A158D887_9BURK</name>
<organism evidence="5 6">
    <name type="scientific">Caballeronia hypogeia</name>
    <dbReference type="NCBI Taxonomy" id="1777140"/>
    <lineage>
        <taxon>Bacteria</taxon>
        <taxon>Pseudomonadati</taxon>
        <taxon>Pseudomonadota</taxon>
        <taxon>Betaproteobacteria</taxon>
        <taxon>Burkholderiales</taxon>
        <taxon>Burkholderiaceae</taxon>
        <taxon>Caballeronia</taxon>
    </lineage>
</organism>
<evidence type="ECO:0000313" key="5">
    <source>
        <dbReference type="EMBL" id="SAK89997.1"/>
    </source>
</evidence>
<dbReference type="SUPFAM" id="SSF47413">
    <property type="entry name" value="lambda repressor-like DNA-binding domains"/>
    <property type="match status" value="1"/>
</dbReference>
<keyword evidence="3" id="KW-0804">Transcription</keyword>
<dbReference type="CDD" id="cd01392">
    <property type="entry name" value="HTH_LacI"/>
    <property type="match status" value="1"/>
</dbReference>
<evidence type="ECO:0000256" key="1">
    <source>
        <dbReference type="ARBA" id="ARBA00023015"/>
    </source>
</evidence>